<evidence type="ECO:0000313" key="2">
    <source>
        <dbReference type="EMBL" id="MFC4988713.1"/>
    </source>
</evidence>
<dbReference type="EMBL" id="JBHSJG010000036">
    <property type="protein sequence ID" value="MFC4988713.1"/>
    <property type="molecule type" value="Genomic_DNA"/>
</dbReference>
<dbReference type="RefSeq" id="WP_224827439.1">
    <property type="nucleotide sequence ID" value="NZ_JAIVEF010000001.1"/>
</dbReference>
<protein>
    <recommendedName>
        <fullName evidence="1">DUF7988 domain-containing protein</fullName>
    </recommendedName>
</protein>
<evidence type="ECO:0000313" key="3">
    <source>
        <dbReference type="Proteomes" id="UP001595925"/>
    </source>
</evidence>
<feature type="domain" description="DUF7988" evidence="1">
    <location>
        <begin position="9"/>
        <end position="137"/>
    </location>
</feature>
<name>A0ABD5QGD8_9EURY</name>
<keyword evidence="3" id="KW-1185">Reference proteome</keyword>
<dbReference type="InterPro" id="IPR058294">
    <property type="entry name" value="DUF7988"/>
</dbReference>
<dbReference type="Proteomes" id="UP001595925">
    <property type="component" value="Unassembled WGS sequence"/>
</dbReference>
<dbReference type="AlphaFoldDB" id="A0ABD5QGD8"/>
<sequence>MTGPPDPVRAVERYLRSERADVIAAVGDCADRVASEWDGGSATEPAAVAGRLEDCLDDRGLLECLATVLVEAVGAAGYDLPATPVAAPPYVVVTSRGPVLRATVGPGRLVVLLSAFEIVRSTDGSRQYRRLDGVDPVVSLK</sequence>
<dbReference type="Pfam" id="PF25950">
    <property type="entry name" value="DUF7988"/>
    <property type="match status" value="1"/>
</dbReference>
<comment type="caution">
    <text evidence="2">The sequence shown here is derived from an EMBL/GenBank/DDBJ whole genome shotgun (WGS) entry which is preliminary data.</text>
</comment>
<reference evidence="2 3" key="1">
    <citation type="journal article" date="2019" name="Int. J. Syst. Evol. Microbiol.">
        <title>The Global Catalogue of Microorganisms (GCM) 10K type strain sequencing project: providing services to taxonomists for standard genome sequencing and annotation.</title>
        <authorList>
            <consortium name="The Broad Institute Genomics Platform"/>
            <consortium name="The Broad Institute Genome Sequencing Center for Infectious Disease"/>
            <person name="Wu L."/>
            <person name="Ma J."/>
        </authorList>
    </citation>
    <scope>NUCLEOTIDE SEQUENCE [LARGE SCALE GENOMIC DNA]</scope>
    <source>
        <strain evidence="2 3">CGMCC 1.15824</strain>
    </source>
</reference>
<gene>
    <name evidence="2" type="ORF">ACFPFO_13260</name>
</gene>
<organism evidence="2 3">
    <name type="scientific">Saliphagus infecundisoli</name>
    <dbReference type="NCBI Taxonomy" id="1849069"/>
    <lineage>
        <taxon>Archaea</taxon>
        <taxon>Methanobacteriati</taxon>
        <taxon>Methanobacteriota</taxon>
        <taxon>Stenosarchaea group</taxon>
        <taxon>Halobacteria</taxon>
        <taxon>Halobacteriales</taxon>
        <taxon>Natrialbaceae</taxon>
        <taxon>Saliphagus</taxon>
    </lineage>
</organism>
<proteinExistence type="predicted"/>
<evidence type="ECO:0000259" key="1">
    <source>
        <dbReference type="Pfam" id="PF25950"/>
    </source>
</evidence>
<accession>A0ABD5QGD8</accession>